<protein>
    <submittedName>
        <fullName evidence="2">Uncharacterized protein</fullName>
    </submittedName>
</protein>
<dbReference type="EMBL" id="CM029054">
    <property type="protein sequence ID" value="KAG2542610.1"/>
    <property type="molecule type" value="Genomic_DNA"/>
</dbReference>
<keyword evidence="3" id="KW-1185">Reference proteome</keyword>
<evidence type="ECO:0000256" key="1">
    <source>
        <dbReference type="SAM" id="MobiDB-lite"/>
    </source>
</evidence>
<sequence>MTTAEGTQGSHHQLPDMGPSSYPPPTGATQDTFEASFED</sequence>
<feature type="region of interest" description="Disordered" evidence="1">
    <location>
        <begin position="1"/>
        <end position="39"/>
    </location>
</feature>
<name>A0A8T0MZM5_PANVG</name>
<evidence type="ECO:0000313" key="2">
    <source>
        <dbReference type="EMBL" id="KAG2542610.1"/>
    </source>
</evidence>
<gene>
    <name evidence="2" type="ORF">PVAP13_9NG649200</name>
</gene>
<dbReference type="Proteomes" id="UP000823388">
    <property type="component" value="Chromosome 9N"/>
</dbReference>
<proteinExistence type="predicted"/>
<reference evidence="2" key="1">
    <citation type="submission" date="2020-05" db="EMBL/GenBank/DDBJ databases">
        <title>WGS assembly of Panicum virgatum.</title>
        <authorList>
            <person name="Lovell J.T."/>
            <person name="Jenkins J."/>
            <person name="Shu S."/>
            <person name="Juenger T.E."/>
            <person name="Schmutz J."/>
        </authorList>
    </citation>
    <scope>NUCLEOTIDE SEQUENCE</scope>
    <source>
        <strain evidence="2">AP13</strain>
    </source>
</reference>
<evidence type="ECO:0000313" key="3">
    <source>
        <dbReference type="Proteomes" id="UP000823388"/>
    </source>
</evidence>
<dbReference type="AlphaFoldDB" id="A0A8T0MZM5"/>
<feature type="compositionally biased region" description="Polar residues" evidence="1">
    <location>
        <begin position="1"/>
        <end position="11"/>
    </location>
</feature>
<organism evidence="2 3">
    <name type="scientific">Panicum virgatum</name>
    <name type="common">Blackwell switchgrass</name>
    <dbReference type="NCBI Taxonomy" id="38727"/>
    <lineage>
        <taxon>Eukaryota</taxon>
        <taxon>Viridiplantae</taxon>
        <taxon>Streptophyta</taxon>
        <taxon>Embryophyta</taxon>
        <taxon>Tracheophyta</taxon>
        <taxon>Spermatophyta</taxon>
        <taxon>Magnoliopsida</taxon>
        <taxon>Liliopsida</taxon>
        <taxon>Poales</taxon>
        <taxon>Poaceae</taxon>
        <taxon>PACMAD clade</taxon>
        <taxon>Panicoideae</taxon>
        <taxon>Panicodae</taxon>
        <taxon>Paniceae</taxon>
        <taxon>Panicinae</taxon>
        <taxon>Panicum</taxon>
        <taxon>Panicum sect. Hiantes</taxon>
    </lineage>
</organism>
<accession>A0A8T0MZM5</accession>
<comment type="caution">
    <text evidence="2">The sequence shown here is derived from an EMBL/GenBank/DDBJ whole genome shotgun (WGS) entry which is preliminary data.</text>
</comment>